<name>A0A1I4S9I0_9EURY</name>
<evidence type="ECO:0000313" key="1">
    <source>
        <dbReference type="EMBL" id="SFM61166.1"/>
    </source>
</evidence>
<dbReference type="Gene3D" id="3.40.630.30">
    <property type="match status" value="1"/>
</dbReference>
<protein>
    <recommendedName>
        <fullName evidence="3">N-acetyltransferase domain-containing protein</fullName>
    </recommendedName>
</protein>
<organism evidence="1 2">
    <name type="scientific">Methanolobus profundi</name>
    <dbReference type="NCBI Taxonomy" id="487685"/>
    <lineage>
        <taxon>Archaea</taxon>
        <taxon>Methanobacteriati</taxon>
        <taxon>Methanobacteriota</taxon>
        <taxon>Stenosarchaea group</taxon>
        <taxon>Methanomicrobia</taxon>
        <taxon>Methanosarcinales</taxon>
        <taxon>Methanosarcinaceae</taxon>
        <taxon>Methanolobus</taxon>
    </lineage>
</organism>
<keyword evidence="2" id="KW-1185">Reference proteome</keyword>
<dbReference type="STRING" id="487685.SAMN04488696_1853"/>
<dbReference type="AlphaFoldDB" id="A0A1I4S9I0"/>
<gene>
    <name evidence="1" type="ORF">SAMN04488696_1853</name>
</gene>
<dbReference type="EMBL" id="FOUJ01000003">
    <property type="protein sequence ID" value="SFM61166.1"/>
    <property type="molecule type" value="Genomic_DNA"/>
</dbReference>
<dbReference type="SUPFAM" id="SSF55729">
    <property type="entry name" value="Acyl-CoA N-acyltransferases (Nat)"/>
    <property type="match status" value="1"/>
</dbReference>
<dbReference type="OrthoDB" id="124260at2157"/>
<accession>A0A1I4S9I0</accession>
<evidence type="ECO:0000313" key="2">
    <source>
        <dbReference type="Proteomes" id="UP000198535"/>
    </source>
</evidence>
<dbReference type="RefSeq" id="WP_091936224.1">
    <property type="nucleotide sequence ID" value="NZ_FOUJ01000003.1"/>
</dbReference>
<dbReference type="Proteomes" id="UP000198535">
    <property type="component" value="Unassembled WGS sequence"/>
</dbReference>
<dbReference type="InterPro" id="IPR016181">
    <property type="entry name" value="Acyl_CoA_acyltransferase"/>
</dbReference>
<evidence type="ECO:0008006" key="3">
    <source>
        <dbReference type="Google" id="ProtNLM"/>
    </source>
</evidence>
<proteinExistence type="predicted"/>
<sequence length="108" mass="12462">MPDDLTFNLLPPVQGSEHRWLNIDRNGIRVGKVRGKVNGNILVIHSITIFPEFERRKYGRKTIEVFKESFNVIVADRVRPTAVGFWQKMGFFDNGDGSFIFNSEMRCS</sequence>
<reference evidence="2" key="1">
    <citation type="submission" date="2016-10" db="EMBL/GenBank/DDBJ databases">
        <authorList>
            <person name="Varghese N."/>
            <person name="Submissions S."/>
        </authorList>
    </citation>
    <scope>NUCLEOTIDE SEQUENCE [LARGE SCALE GENOMIC DNA]</scope>
    <source>
        <strain evidence="2">Mob M</strain>
    </source>
</reference>